<comment type="caution">
    <text evidence="1">The sequence shown here is derived from an EMBL/GenBank/DDBJ whole genome shotgun (WGS) entry which is preliminary data.</text>
</comment>
<gene>
    <name evidence="1" type="ORF">B0T24DRAFT_668221</name>
</gene>
<keyword evidence="2" id="KW-1185">Reference proteome</keyword>
<name>A0AAE0K8Q4_9PEZI</name>
<sequence>MPEEYEFLRRVREEAELDDNSVWVPIALLGSLATNNSPGLQKERAERFAIHLTEESHGPGLSGGEKITREALEEEARRISIKGNRTPEEQFWQRQRGASETIQIGRSLISE</sequence>
<dbReference type="Proteomes" id="UP001287356">
    <property type="component" value="Unassembled WGS sequence"/>
</dbReference>
<evidence type="ECO:0000313" key="2">
    <source>
        <dbReference type="Proteomes" id="UP001287356"/>
    </source>
</evidence>
<proteinExistence type="predicted"/>
<evidence type="ECO:0000313" key="1">
    <source>
        <dbReference type="EMBL" id="KAK3371612.1"/>
    </source>
</evidence>
<accession>A0AAE0K8Q4</accession>
<dbReference type="AlphaFoldDB" id="A0AAE0K8Q4"/>
<protein>
    <submittedName>
        <fullName evidence="1">Uncharacterized protein</fullName>
    </submittedName>
</protein>
<reference evidence="1" key="2">
    <citation type="submission" date="2023-06" db="EMBL/GenBank/DDBJ databases">
        <authorList>
            <consortium name="Lawrence Berkeley National Laboratory"/>
            <person name="Haridas S."/>
            <person name="Hensen N."/>
            <person name="Bonometti L."/>
            <person name="Westerberg I."/>
            <person name="Brannstrom I.O."/>
            <person name="Guillou S."/>
            <person name="Cros-Aarteil S."/>
            <person name="Calhoun S."/>
            <person name="Kuo A."/>
            <person name="Mondo S."/>
            <person name="Pangilinan J."/>
            <person name="Riley R."/>
            <person name="Labutti K."/>
            <person name="Andreopoulos B."/>
            <person name="Lipzen A."/>
            <person name="Chen C."/>
            <person name="Yanf M."/>
            <person name="Daum C."/>
            <person name="Ng V."/>
            <person name="Clum A."/>
            <person name="Steindorff A."/>
            <person name="Ohm R."/>
            <person name="Martin F."/>
            <person name="Silar P."/>
            <person name="Natvig D."/>
            <person name="Lalanne C."/>
            <person name="Gautier V."/>
            <person name="Ament-Velasquez S.L."/>
            <person name="Kruys A."/>
            <person name="Hutchinson M.I."/>
            <person name="Powell A.J."/>
            <person name="Barry K."/>
            <person name="Miller A.N."/>
            <person name="Grigoriev I.V."/>
            <person name="Debuchy R."/>
            <person name="Gladieux P."/>
            <person name="Thoren M.H."/>
            <person name="Johannesson H."/>
        </authorList>
    </citation>
    <scope>NUCLEOTIDE SEQUENCE</scope>
    <source>
        <strain evidence="1">CBS 958.72</strain>
    </source>
</reference>
<organism evidence="1 2">
    <name type="scientific">Lasiosphaeria ovina</name>
    <dbReference type="NCBI Taxonomy" id="92902"/>
    <lineage>
        <taxon>Eukaryota</taxon>
        <taxon>Fungi</taxon>
        <taxon>Dikarya</taxon>
        <taxon>Ascomycota</taxon>
        <taxon>Pezizomycotina</taxon>
        <taxon>Sordariomycetes</taxon>
        <taxon>Sordariomycetidae</taxon>
        <taxon>Sordariales</taxon>
        <taxon>Lasiosphaeriaceae</taxon>
        <taxon>Lasiosphaeria</taxon>
    </lineage>
</organism>
<reference evidence="1" key="1">
    <citation type="journal article" date="2023" name="Mol. Phylogenet. Evol.">
        <title>Genome-scale phylogeny and comparative genomics of the fungal order Sordariales.</title>
        <authorList>
            <person name="Hensen N."/>
            <person name="Bonometti L."/>
            <person name="Westerberg I."/>
            <person name="Brannstrom I.O."/>
            <person name="Guillou S."/>
            <person name="Cros-Aarteil S."/>
            <person name="Calhoun S."/>
            <person name="Haridas S."/>
            <person name="Kuo A."/>
            <person name="Mondo S."/>
            <person name="Pangilinan J."/>
            <person name="Riley R."/>
            <person name="LaButti K."/>
            <person name="Andreopoulos B."/>
            <person name="Lipzen A."/>
            <person name="Chen C."/>
            <person name="Yan M."/>
            <person name="Daum C."/>
            <person name="Ng V."/>
            <person name="Clum A."/>
            <person name="Steindorff A."/>
            <person name="Ohm R.A."/>
            <person name="Martin F."/>
            <person name="Silar P."/>
            <person name="Natvig D.O."/>
            <person name="Lalanne C."/>
            <person name="Gautier V."/>
            <person name="Ament-Velasquez S.L."/>
            <person name="Kruys A."/>
            <person name="Hutchinson M.I."/>
            <person name="Powell A.J."/>
            <person name="Barry K."/>
            <person name="Miller A.N."/>
            <person name="Grigoriev I.V."/>
            <person name="Debuchy R."/>
            <person name="Gladieux P."/>
            <person name="Hiltunen Thoren M."/>
            <person name="Johannesson H."/>
        </authorList>
    </citation>
    <scope>NUCLEOTIDE SEQUENCE</scope>
    <source>
        <strain evidence="1">CBS 958.72</strain>
    </source>
</reference>
<dbReference type="EMBL" id="JAULSN010000005">
    <property type="protein sequence ID" value="KAK3371612.1"/>
    <property type="molecule type" value="Genomic_DNA"/>
</dbReference>